<proteinExistence type="inferred from homology"/>
<name>A0A9Q8FRC7_9STAP</name>
<comment type="similarity">
    <text evidence="2">Belongs to the GSP F family.</text>
</comment>
<keyword evidence="5 7" id="KW-1133">Transmembrane helix</keyword>
<dbReference type="PANTHER" id="PTHR30012">
    <property type="entry name" value="GENERAL SECRETION PATHWAY PROTEIN"/>
    <property type="match status" value="1"/>
</dbReference>
<keyword evidence="4 7" id="KW-0812">Transmembrane</keyword>
<dbReference type="PRINTS" id="PR00812">
    <property type="entry name" value="BCTERIALGSPF"/>
</dbReference>
<sequence length="365" mass="42992">MNRLMTCINLQVFHWQNWRSIVWSSNKLKQYDDDFLLRIAELTESGFTQFEAVKFLFSQYDGVKTSVKDDCLTLLKEGRQLSDVMTLLNYREHSVLQIYFAEQYGDINQSLKECHSYSLSQKKSRQQFLKTIQYPFILMSIFFGLIIVVNQTVLPQFKNMYDSMGIVISRELQVMTAILFILPHVLLTALGGVIVLGILYFLVYRQADISRKLWLLRRIPLVNSLYRKLLTYRISLELSFFLANGIEMLKIIQIFKNQDKDVILRYIGEHIDNSLLSGYSLPEAVKRVNLFENSMVHFIQHGERNSKLDIELKYYSAYIFKKFEQQIVNYIRWIQPVVFFLLAMLIITLYLVIILPMLQMMSGIQ</sequence>
<dbReference type="InterPro" id="IPR042094">
    <property type="entry name" value="T2SS_GspF_sf"/>
</dbReference>
<dbReference type="InterPro" id="IPR003004">
    <property type="entry name" value="GspF/PilC"/>
</dbReference>
<accession>A0A9Q8FRC7</accession>
<organism evidence="9 10">
    <name type="scientific">Macrococcus carouselicus</name>
    <dbReference type="NCBI Taxonomy" id="69969"/>
    <lineage>
        <taxon>Bacteria</taxon>
        <taxon>Bacillati</taxon>
        <taxon>Bacillota</taxon>
        <taxon>Bacilli</taxon>
        <taxon>Bacillales</taxon>
        <taxon>Staphylococcaceae</taxon>
        <taxon>Macrococcus</taxon>
    </lineage>
</organism>
<feature type="transmembrane region" description="Helical" evidence="7">
    <location>
        <begin position="174"/>
        <end position="203"/>
    </location>
</feature>
<dbReference type="Proteomes" id="UP000295280">
    <property type="component" value="Unassembled WGS sequence"/>
</dbReference>
<keyword evidence="3" id="KW-1003">Cell membrane</keyword>
<dbReference type="OrthoDB" id="1638902at2"/>
<dbReference type="NCBIfam" id="NF041012">
    <property type="entry name" value="T4P_ComGB"/>
    <property type="match status" value="1"/>
</dbReference>
<protein>
    <submittedName>
        <fullName evidence="9">Type II secretion system F family protein</fullName>
    </submittedName>
</protein>
<gene>
    <name evidence="9" type="ORF">ERX40_04000</name>
</gene>
<evidence type="ECO:0000256" key="1">
    <source>
        <dbReference type="ARBA" id="ARBA00004651"/>
    </source>
</evidence>
<evidence type="ECO:0000256" key="6">
    <source>
        <dbReference type="ARBA" id="ARBA00023136"/>
    </source>
</evidence>
<dbReference type="EMBL" id="SCWD01000001">
    <property type="protein sequence ID" value="TDM04341.1"/>
    <property type="molecule type" value="Genomic_DNA"/>
</dbReference>
<comment type="caution">
    <text evidence="9">The sequence shown here is derived from an EMBL/GenBank/DDBJ whole genome shotgun (WGS) entry which is preliminary data.</text>
</comment>
<feature type="transmembrane region" description="Helical" evidence="7">
    <location>
        <begin position="132"/>
        <end position="154"/>
    </location>
</feature>
<dbReference type="InterPro" id="IPR047692">
    <property type="entry name" value="T4P_ComGB"/>
</dbReference>
<keyword evidence="6 7" id="KW-0472">Membrane</keyword>
<dbReference type="Gene3D" id="1.20.81.30">
    <property type="entry name" value="Type II secretion system (T2SS), domain F"/>
    <property type="match status" value="1"/>
</dbReference>
<evidence type="ECO:0000313" key="10">
    <source>
        <dbReference type="Proteomes" id="UP000295280"/>
    </source>
</evidence>
<evidence type="ECO:0000313" key="9">
    <source>
        <dbReference type="EMBL" id="TDM04341.1"/>
    </source>
</evidence>
<evidence type="ECO:0000256" key="7">
    <source>
        <dbReference type="SAM" id="Phobius"/>
    </source>
</evidence>
<reference evidence="9 10" key="1">
    <citation type="submission" date="2019-01" db="EMBL/GenBank/DDBJ databases">
        <title>Draft genome sequences of the type strains of six Macrococcus species.</title>
        <authorList>
            <person name="Mazhar S."/>
            <person name="Altermann E."/>
            <person name="Hill C."/>
            <person name="Mcauliffe O."/>
        </authorList>
    </citation>
    <scope>NUCLEOTIDE SEQUENCE [LARGE SCALE GENOMIC DNA]</scope>
    <source>
        <strain evidence="9 10">ATCC 51828</strain>
    </source>
</reference>
<evidence type="ECO:0000256" key="5">
    <source>
        <dbReference type="ARBA" id="ARBA00022989"/>
    </source>
</evidence>
<comment type="subcellular location">
    <subcellularLocation>
        <location evidence="1">Cell membrane</location>
        <topology evidence="1">Multi-pass membrane protein</topology>
    </subcellularLocation>
</comment>
<evidence type="ECO:0000259" key="8">
    <source>
        <dbReference type="Pfam" id="PF00482"/>
    </source>
</evidence>
<keyword evidence="10" id="KW-1185">Reference proteome</keyword>
<evidence type="ECO:0000256" key="2">
    <source>
        <dbReference type="ARBA" id="ARBA00005745"/>
    </source>
</evidence>
<dbReference type="PANTHER" id="PTHR30012:SF0">
    <property type="entry name" value="TYPE II SECRETION SYSTEM PROTEIN F-RELATED"/>
    <property type="match status" value="1"/>
</dbReference>
<feature type="transmembrane region" description="Helical" evidence="7">
    <location>
        <begin position="337"/>
        <end position="358"/>
    </location>
</feature>
<feature type="domain" description="Type II secretion system protein GspF" evidence="8">
    <location>
        <begin position="237"/>
        <end position="356"/>
    </location>
</feature>
<dbReference type="GO" id="GO:0005886">
    <property type="term" value="C:plasma membrane"/>
    <property type="evidence" value="ECO:0007669"/>
    <property type="project" value="UniProtKB-SubCell"/>
</dbReference>
<dbReference type="InterPro" id="IPR018076">
    <property type="entry name" value="T2SS_GspF_dom"/>
</dbReference>
<dbReference type="AlphaFoldDB" id="A0A9Q8FRC7"/>
<dbReference type="Pfam" id="PF00482">
    <property type="entry name" value="T2SSF"/>
    <property type="match status" value="1"/>
</dbReference>
<evidence type="ECO:0000256" key="3">
    <source>
        <dbReference type="ARBA" id="ARBA00022475"/>
    </source>
</evidence>
<evidence type="ECO:0000256" key="4">
    <source>
        <dbReference type="ARBA" id="ARBA00022692"/>
    </source>
</evidence>